<feature type="domain" description="Bro-N" evidence="1">
    <location>
        <begin position="1"/>
        <end position="49"/>
    </location>
</feature>
<dbReference type="Pfam" id="PF03374">
    <property type="entry name" value="ANT"/>
    <property type="match status" value="1"/>
</dbReference>
<reference evidence="2" key="1">
    <citation type="submission" date="2015-09" db="EMBL/GenBank/DDBJ databases">
        <authorList>
            <consortium name="Pathogen Informatics"/>
        </authorList>
    </citation>
    <scope>NUCLEOTIDE SEQUENCE</scope>
    <source>
        <strain evidence="2">2789STDY5834896</strain>
    </source>
</reference>
<organism evidence="2">
    <name type="scientific">uncultured Anaerotruncus sp</name>
    <dbReference type="NCBI Taxonomy" id="905011"/>
    <lineage>
        <taxon>Bacteria</taxon>
        <taxon>Bacillati</taxon>
        <taxon>Bacillota</taxon>
        <taxon>Clostridia</taxon>
        <taxon>Eubacteriales</taxon>
        <taxon>Oscillospiraceae</taxon>
        <taxon>Anaerotruncus</taxon>
        <taxon>environmental samples</taxon>
    </lineage>
</organism>
<sequence length="201" mass="22170">METPSGIQEMTIINESGLYSLVLSSKLPDAKKFKRWVTSEVIPSIRKNGGYLAGQENMSDAEIMAKALLVAQKTIEHKQAQIEAMQPKAVFADAVSASKTSILVGELAKLIRQNGVNIGEKRLFKWLRENGYLIRRKGTDHNMPTQRSIEQGLFTIKETAITHGDGHVTVNKTPKVTGKGQTYFINLFLNGGNKDAQAITL</sequence>
<proteinExistence type="predicted"/>
<accession>A0A1C6FMX3</accession>
<dbReference type="AlphaFoldDB" id="A0A1C6FMX3"/>
<dbReference type="PROSITE" id="PS51750">
    <property type="entry name" value="BRO_N"/>
    <property type="match status" value="1"/>
</dbReference>
<dbReference type="InterPro" id="IPR005039">
    <property type="entry name" value="Ant_C"/>
</dbReference>
<dbReference type="PANTHER" id="PTHR36180">
    <property type="entry name" value="DNA-BINDING PROTEIN-RELATED-RELATED"/>
    <property type="match status" value="1"/>
</dbReference>
<dbReference type="PANTHER" id="PTHR36180:SF2">
    <property type="entry name" value="BRO FAMILY PROTEIN"/>
    <property type="match status" value="1"/>
</dbReference>
<dbReference type="Pfam" id="PF02498">
    <property type="entry name" value="Bro-N"/>
    <property type="match status" value="1"/>
</dbReference>
<evidence type="ECO:0000259" key="1">
    <source>
        <dbReference type="PROSITE" id="PS51750"/>
    </source>
</evidence>
<dbReference type="InterPro" id="IPR003497">
    <property type="entry name" value="BRO_N_domain"/>
</dbReference>
<protein>
    <submittedName>
        <fullName evidence="2">Uncharacterized phage-encoded protein</fullName>
    </submittedName>
</protein>
<evidence type="ECO:0000313" key="2">
    <source>
        <dbReference type="EMBL" id="SCJ34468.1"/>
    </source>
</evidence>
<dbReference type="EMBL" id="FMHG01000001">
    <property type="protein sequence ID" value="SCJ34468.1"/>
    <property type="molecule type" value="Genomic_DNA"/>
</dbReference>
<gene>
    <name evidence="2" type="ORF">SAMEA3545359_00045</name>
</gene>
<dbReference type="GO" id="GO:0003677">
    <property type="term" value="F:DNA binding"/>
    <property type="evidence" value="ECO:0007669"/>
    <property type="project" value="InterPro"/>
</dbReference>
<name>A0A1C6FMX3_9FIRM</name>